<comment type="similarity">
    <text evidence="1">Belongs to the ABC transporter superfamily.</text>
</comment>
<dbReference type="PANTHER" id="PTHR43335">
    <property type="entry name" value="ABC TRANSPORTER, ATP-BINDING PROTEIN"/>
    <property type="match status" value="1"/>
</dbReference>
<evidence type="ECO:0000256" key="3">
    <source>
        <dbReference type="ARBA" id="ARBA00022741"/>
    </source>
</evidence>
<sequence>MIEVERVSKRHGSVTSVDNVSFVARSGEVTGLLGPNGAGKSSLMRIICDLDHADSGTVRVAGRRYRDHPEPVRVIGVQFEGSGAHPSRRAVDHLRWVAAAAGIPRSRVDEVLHLVDLPRAAWRRRVHTYSLGMHQRLGIATALLGNPEVLIFDEPANGLDPVGIRWLRGFLRGLADEGRTVLLSSHLMSETELVADGVVLMDRGRTIAEGTTTSLVSAYGSLEQAFFAHLAADCQRGDDARGTVR</sequence>
<dbReference type="InterPro" id="IPR003439">
    <property type="entry name" value="ABC_transporter-like_ATP-bd"/>
</dbReference>
<keyword evidence="7" id="KW-1185">Reference proteome</keyword>
<dbReference type="OrthoDB" id="9804819at2"/>
<evidence type="ECO:0000256" key="1">
    <source>
        <dbReference type="ARBA" id="ARBA00005417"/>
    </source>
</evidence>
<evidence type="ECO:0000313" key="7">
    <source>
        <dbReference type="Proteomes" id="UP000245469"/>
    </source>
</evidence>
<dbReference type="Pfam" id="PF00005">
    <property type="entry name" value="ABC_tran"/>
    <property type="match status" value="1"/>
</dbReference>
<evidence type="ECO:0000256" key="2">
    <source>
        <dbReference type="ARBA" id="ARBA00022448"/>
    </source>
</evidence>
<dbReference type="AlphaFoldDB" id="A0A316A8D8"/>
<gene>
    <name evidence="6" type="ORF">BXY45_111112</name>
</gene>
<proteinExistence type="inferred from homology"/>
<dbReference type="EMBL" id="QGDQ01000011">
    <property type="protein sequence ID" value="PWJ53709.1"/>
    <property type="molecule type" value="Genomic_DNA"/>
</dbReference>
<evidence type="ECO:0000313" key="6">
    <source>
        <dbReference type="EMBL" id="PWJ53709.1"/>
    </source>
</evidence>
<dbReference type="InterPro" id="IPR003593">
    <property type="entry name" value="AAA+_ATPase"/>
</dbReference>
<comment type="caution">
    <text evidence="6">The sequence shown here is derived from an EMBL/GenBank/DDBJ whole genome shotgun (WGS) entry which is preliminary data.</text>
</comment>
<dbReference type="Gene3D" id="3.40.50.300">
    <property type="entry name" value="P-loop containing nucleotide triphosphate hydrolases"/>
    <property type="match status" value="1"/>
</dbReference>
<dbReference type="GO" id="GO:0016887">
    <property type="term" value="F:ATP hydrolysis activity"/>
    <property type="evidence" value="ECO:0007669"/>
    <property type="project" value="InterPro"/>
</dbReference>
<organism evidence="6 7">
    <name type="scientific">Quadrisphaera granulorum</name>
    <dbReference type="NCBI Taxonomy" id="317664"/>
    <lineage>
        <taxon>Bacteria</taxon>
        <taxon>Bacillati</taxon>
        <taxon>Actinomycetota</taxon>
        <taxon>Actinomycetes</taxon>
        <taxon>Kineosporiales</taxon>
        <taxon>Kineosporiaceae</taxon>
        <taxon>Quadrisphaera</taxon>
    </lineage>
</organism>
<feature type="domain" description="ABC transporter" evidence="5">
    <location>
        <begin position="2"/>
        <end position="228"/>
    </location>
</feature>
<evidence type="ECO:0000256" key="4">
    <source>
        <dbReference type="ARBA" id="ARBA00022840"/>
    </source>
</evidence>
<dbReference type="PROSITE" id="PS50893">
    <property type="entry name" value="ABC_TRANSPORTER_2"/>
    <property type="match status" value="1"/>
</dbReference>
<keyword evidence="3" id="KW-0547">Nucleotide-binding</keyword>
<dbReference type="PANTHER" id="PTHR43335:SF4">
    <property type="entry name" value="ABC TRANSPORTER, ATP-BINDING PROTEIN"/>
    <property type="match status" value="1"/>
</dbReference>
<dbReference type="SMART" id="SM00382">
    <property type="entry name" value="AAA"/>
    <property type="match status" value="1"/>
</dbReference>
<accession>A0A316A8D8</accession>
<protein>
    <submittedName>
        <fullName evidence="6">ABC-2 type transport system ATP-binding protein</fullName>
    </submittedName>
</protein>
<keyword evidence="2" id="KW-0813">Transport</keyword>
<dbReference type="GO" id="GO:0005524">
    <property type="term" value="F:ATP binding"/>
    <property type="evidence" value="ECO:0007669"/>
    <property type="project" value="UniProtKB-KW"/>
</dbReference>
<dbReference type="InterPro" id="IPR027417">
    <property type="entry name" value="P-loop_NTPase"/>
</dbReference>
<dbReference type="RefSeq" id="WP_109774364.1">
    <property type="nucleotide sequence ID" value="NZ_QGDQ01000011.1"/>
</dbReference>
<name>A0A316A8D8_9ACTN</name>
<evidence type="ECO:0000259" key="5">
    <source>
        <dbReference type="PROSITE" id="PS50893"/>
    </source>
</evidence>
<reference evidence="6 7" key="1">
    <citation type="submission" date="2018-03" db="EMBL/GenBank/DDBJ databases">
        <title>Genomic Encyclopedia of Archaeal and Bacterial Type Strains, Phase II (KMG-II): from individual species to whole genera.</title>
        <authorList>
            <person name="Goeker M."/>
        </authorList>
    </citation>
    <scope>NUCLEOTIDE SEQUENCE [LARGE SCALE GENOMIC DNA]</scope>
    <source>
        <strain evidence="6 7">DSM 44889</strain>
    </source>
</reference>
<dbReference type="SUPFAM" id="SSF52540">
    <property type="entry name" value="P-loop containing nucleoside triphosphate hydrolases"/>
    <property type="match status" value="1"/>
</dbReference>
<dbReference type="Proteomes" id="UP000245469">
    <property type="component" value="Unassembled WGS sequence"/>
</dbReference>
<keyword evidence="4 6" id="KW-0067">ATP-binding</keyword>